<proteinExistence type="predicted"/>
<keyword evidence="2" id="KW-1185">Reference proteome</keyword>
<accession>A0AC61N071</accession>
<name>A0AC61N071_9FIRM</name>
<evidence type="ECO:0000313" key="1">
    <source>
        <dbReference type="EMBL" id="QUC65969.1"/>
    </source>
</evidence>
<protein>
    <submittedName>
        <fullName evidence="1">Carboxypeptidase M32</fullName>
    </submittedName>
</protein>
<keyword evidence="1" id="KW-0121">Carboxypeptidase</keyword>
<dbReference type="Proteomes" id="UP000682782">
    <property type="component" value="Chromosome"/>
</dbReference>
<evidence type="ECO:0000313" key="2">
    <source>
        <dbReference type="Proteomes" id="UP000682782"/>
    </source>
</evidence>
<sequence>MNLTEAIAKLDELEKSTYALNHAQSILYVDGDTVAPKNSWKGRGMALAYLTELAYKQLVNPETGEMLETILQHKEETDEVTFRKAELLKENYDEYNILPMEEFVAYQELTNESGAVWHDAKEKSDWDLFAPYLDKIVAFRRRFASLKDPSKPAYDVLLDQFEKGASMESLDPFFRTLREDLSPVIKEVAAREKPVPAFMKRPWSVHDQRLFSRKVMALEGIDPLNCTLGETEHPFTDSTNKWDVRITTHYYENDPFSSMYSVIHEGGHALYELNIRDDLQFSNLANGVSMGVHESQSRFYENIIGRSRAFCTPLLKIMKEVFPDQMKDITEEELYSAINLSKPSLIRTEADELTYSLHVMIRYELEKAMIAGDLKVADVPGEWNRLYKEVLGVDVPDHKRGVLQDSHWSFGGIGYFPSYALGSAYGVQMLGQMEKDVDVWTTVEKGDLAPVTAWLADKIHQYGSLKKPQDLLPAAMGGSLDAKIYTNYLKKKFSELYKL</sequence>
<gene>
    <name evidence="1" type="ORF">JYE49_08775</name>
</gene>
<reference evidence="1" key="1">
    <citation type="submission" date="2021-01" db="EMBL/GenBank/DDBJ databases">
        <title>Complete genome sequence of Clostridiales bacterium R-7.</title>
        <authorList>
            <person name="Mahoney-Kurpe S.C."/>
            <person name="Palevich N."/>
            <person name="Koike S."/>
            <person name="Moon C.D."/>
            <person name="Attwood G.T."/>
        </authorList>
    </citation>
    <scope>NUCLEOTIDE SEQUENCE</scope>
    <source>
        <strain evidence="1">R-7</strain>
    </source>
</reference>
<keyword evidence="1" id="KW-0645">Protease</keyword>
<organism evidence="1 2">
    <name type="scientific">Aristaeella hokkaidonensis</name>
    <dbReference type="NCBI Taxonomy" id="3046382"/>
    <lineage>
        <taxon>Bacteria</taxon>
        <taxon>Bacillati</taxon>
        <taxon>Bacillota</taxon>
        <taxon>Clostridia</taxon>
        <taxon>Eubacteriales</taxon>
        <taxon>Aristaeellaceae</taxon>
        <taxon>Aristaeella</taxon>
    </lineage>
</organism>
<keyword evidence="1" id="KW-0378">Hydrolase</keyword>
<dbReference type="EMBL" id="CP068393">
    <property type="protein sequence ID" value="QUC65969.1"/>
    <property type="molecule type" value="Genomic_DNA"/>
</dbReference>